<dbReference type="EMBL" id="LMTR01000075">
    <property type="protein sequence ID" value="KWT65856.1"/>
    <property type="molecule type" value="Genomic_DNA"/>
</dbReference>
<comment type="caution">
    <text evidence="1">The sequence shown here is derived from an EMBL/GenBank/DDBJ whole genome shotgun (WGS) entry which is preliminary data.</text>
</comment>
<sequence length="178" mass="20274">MRVFLSRGSRPHSFTEVLESVSRAAGIDLGDSEKGPRSVFRRAAATFNRLSDWQPHQNAAGTHRRANASHHAADTKFDAETMERFASPSYHIHEYLQHQDGRRAASVTPVRSIDPKIVARELRITTRMSVADLTRLRRTFALANHPDRLAVTEREIATRRMMIANELIDDAMKKRSMR</sequence>
<protein>
    <recommendedName>
        <fullName evidence="3">J domain-containing protein</fullName>
    </recommendedName>
</protein>
<dbReference type="Proteomes" id="UP000059074">
    <property type="component" value="Unassembled WGS sequence"/>
</dbReference>
<dbReference type="AlphaFoldDB" id="A0A109BBT1"/>
<dbReference type="PATRIC" id="fig|121290.4.peg.2016"/>
<reference evidence="1 2" key="1">
    <citation type="submission" date="2015-10" db="EMBL/GenBank/DDBJ databases">
        <title>Transcriptomic analysis of a linuron degrading triple-species bacterial consortium.</title>
        <authorList>
            <person name="Albers P."/>
        </authorList>
    </citation>
    <scope>NUCLEOTIDE SEQUENCE [LARGE SCALE GENOMIC DNA]</scope>
    <source>
        <strain evidence="1 2">WDL6</strain>
    </source>
</reference>
<dbReference type="RefSeq" id="WP_068463314.1">
    <property type="nucleotide sequence ID" value="NZ_LMTR01000075.1"/>
</dbReference>
<evidence type="ECO:0000313" key="1">
    <source>
        <dbReference type="EMBL" id="KWT65856.1"/>
    </source>
</evidence>
<organism evidence="1 2">
    <name type="scientific">Hyphomicrobium sulfonivorans</name>
    <dbReference type="NCBI Taxonomy" id="121290"/>
    <lineage>
        <taxon>Bacteria</taxon>
        <taxon>Pseudomonadati</taxon>
        <taxon>Pseudomonadota</taxon>
        <taxon>Alphaproteobacteria</taxon>
        <taxon>Hyphomicrobiales</taxon>
        <taxon>Hyphomicrobiaceae</taxon>
        <taxon>Hyphomicrobium</taxon>
    </lineage>
</organism>
<gene>
    <name evidence="1" type="ORF">APY04_2703</name>
</gene>
<dbReference type="STRING" id="121290.APY04_2703"/>
<dbReference type="OrthoDB" id="7932606at2"/>
<name>A0A109BBT1_HYPSL</name>
<accession>A0A109BBT1</accession>
<evidence type="ECO:0008006" key="3">
    <source>
        <dbReference type="Google" id="ProtNLM"/>
    </source>
</evidence>
<keyword evidence="2" id="KW-1185">Reference proteome</keyword>
<proteinExistence type="predicted"/>
<evidence type="ECO:0000313" key="2">
    <source>
        <dbReference type="Proteomes" id="UP000059074"/>
    </source>
</evidence>